<protein>
    <recommendedName>
        <fullName evidence="2">histidine kinase</fullName>
        <ecNumber evidence="2">2.7.13.3</ecNumber>
    </recommendedName>
</protein>
<keyword evidence="6" id="KW-0902">Two-component regulatory system</keyword>
<accession>A0A1G8RKT6</accession>
<dbReference type="PANTHER" id="PTHR43711">
    <property type="entry name" value="TWO-COMPONENT HISTIDINE KINASE"/>
    <property type="match status" value="1"/>
</dbReference>
<dbReference type="RefSeq" id="WP_090029769.1">
    <property type="nucleotide sequence ID" value="NZ_FNEB01000009.1"/>
</dbReference>
<evidence type="ECO:0000256" key="8">
    <source>
        <dbReference type="SAM" id="Phobius"/>
    </source>
</evidence>
<dbReference type="PRINTS" id="PR00344">
    <property type="entry name" value="BCTRLSENSOR"/>
</dbReference>
<comment type="catalytic activity">
    <reaction evidence="1">
        <text>ATP + protein L-histidine = ADP + protein N-phospho-L-histidine.</text>
        <dbReference type="EC" id="2.7.13.3"/>
    </reaction>
</comment>
<dbReference type="InterPro" id="IPR004358">
    <property type="entry name" value="Sig_transdc_His_kin-like_C"/>
</dbReference>
<dbReference type="GO" id="GO:0000155">
    <property type="term" value="F:phosphorelay sensor kinase activity"/>
    <property type="evidence" value="ECO:0007669"/>
    <property type="project" value="InterPro"/>
</dbReference>
<evidence type="ECO:0000256" key="7">
    <source>
        <dbReference type="ARBA" id="ARBA00023136"/>
    </source>
</evidence>
<proteinExistence type="predicted"/>
<evidence type="ECO:0000256" key="6">
    <source>
        <dbReference type="ARBA" id="ARBA00023012"/>
    </source>
</evidence>
<name>A0A1G8RKT6_9RHOB</name>
<dbReference type="SUPFAM" id="SSF47384">
    <property type="entry name" value="Homodimeric domain of signal transducing histidine kinase"/>
    <property type="match status" value="1"/>
</dbReference>
<dbReference type="EC" id="2.7.13.3" evidence="2"/>
<dbReference type="Pfam" id="PF00512">
    <property type="entry name" value="HisKA"/>
    <property type="match status" value="1"/>
</dbReference>
<dbReference type="FunFam" id="3.30.565.10:FF:000006">
    <property type="entry name" value="Sensor histidine kinase WalK"/>
    <property type="match status" value="1"/>
</dbReference>
<keyword evidence="11" id="KW-1185">Reference proteome</keyword>
<dbReference type="PROSITE" id="PS50109">
    <property type="entry name" value="HIS_KIN"/>
    <property type="match status" value="1"/>
</dbReference>
<keyword evidence="4" id="KW-0808">Transferase</keyword>
<feature type="transmembrane region" description="Helical" evidence="8">
    <location>
        <begin position="125"/>
        <end position="143"/>
    </location>
</feature>
<dbReference type="STRING" id="490829.SAMN05421850_109164"/>
<gene>
    <name evidence="10" type="ORF">SAMN05421850_109164</name>
</gene>
<evidence type="ECO:0000313" key="11">
    <source>
        <dbReference type="Proteomes" id="UP000199340"/>
    </source>
</evidence>
<dbReference type="FunFam" id="1.10.287.130:FF:000001">
    <property type="entry name" value="Two-component sensor histidine kinase"/>
    <property type="match status" value="1"/>
</dbReference>
<dbReference type="AlphaFoldDB" id="A0A1G8RKT6"/>
<organism evidence="10 11">
    <name type="scientific">Lutimaribacter saemankumensis</name>
    <dbReference type="NCBI Taxonomy" id="490829"/>
    <lineage>
        <taxon>Bacteria</taxon>
        <taxon>Pseudomonadati</taxon>
        <taxon>Pseudomonadota</taxon>
        <taxon>Alphaproteobacteria</taxon>
        <taxon>Rhodobacterales</taxon>
        <taxon>Roseobacteraceae</taxon>
        <taxon>Lutimaribacter</taxon>
    </lineage>
</organism>
<evidence type="ECO:0000256" key="4">
    <source>
        <dbReference type="ARBA" id="ARBA00022679"/>
    </source>
</evidence>
<evidence type="ECO:0000256" key="2">
    <source>
        <dbReference type="ARBA" id="ARBA00012438"/>
    </source>
</evidence>
<dbReference type="InterPro" id="IPR003594">
    <property type="entry name" value="HATPase_dom"/>
</dbReference>
<dbReference type="SMART" id="SM00388">
    <property type="entry name" value="HisKA"/>
    <property type="match status" value="1"/>
</dbReference>
<dbReference type="EMBL" id="FNEB01000009">
    <property type="protein sequence ID" value="SDJ17571.1"/>
    <property type="molecule type" value="Genomic_DNA"/>
</dbReference>
<dbReference type="CDD" id="cd00082">
    <property type="entry name" value="HisKA"/>
    <property type="match status" value="1"/>
</dbReference>
<dbReference type="InterPro" id="IPR050736">
    <property type="entry name" value="Sensor_HK_Regulatory"/>
</dbReference>
<keyword evidence="5 10" id="KW-0418">Kinase</keyword>
<feature type="domain" description="Histidine kinase" evidence="9">
    <location>
        <begin position="234"/>
        <end position="453"/>
    </location>
</feature>
<dbReference type="SMART" id="SM00387">
    <property type="entry name" value="HATPase_c"/>
    <property type="match status" value="1"/>
</dbReference>
<dbReference type="Proteomes" id="UP000199340">
    <property type="component" value="Unassembled WGS sequence"/>
</dbReference>
<evidence type="ECO:0000256" key="1">
    <source>
        <dbReference type="ARBA" id="ARBA00000085"/>
    </source>
</evidence>
<keyword evidence="8" id="KW-1133">Transmembrane helix</keyword>
<dbReference type="PANTHER" id="PTHR43711:SF1">
    <property type="entry name" value="HISTIDINE KINASE 1"/>
    <property type="match status" value="1"/>
</dbReference>
<feature type="transmembrane region" description="Helical" evidence="8">
    <location>
        <begin position="98"/>
        <end position="119"/>
    </location>
</feature>
<dbReference type="InterPro" id="IPR003661">
    <property type="entry name" value="HisK_dim/P_dom"/>
</dbReference>
<keyword evidence="7 8" id="KW-0472">Membrane</keyword>
<feature type="transmembrane region" description="Helical" evidence="8">
    <location>
        <begin position="150"/>
        <end position="167"/>
    </location>
</feature>
<evidence type="ECO:0000313" key="10">
    <source>
        <dbReference type="EMBL" id="SDJ17571.1"/>
    </source>
</evidence>
<evidence type="ECO:0000259" key="9">
    <source>
        <dbReference type="PROSITE" id="PS50109"/>
    </source>
</evidence>
<evidence type="ECO:0000256" key="5">
    <source>
        <dbReference type="ARBA" id="ARBA00022777"/>
    </source>
</evidence>
<dbReference type="Pfam" id="PF02518">
    <property type="entry name" value="HATPase_c"/>
    <property type="match status" value="1"/>
</dbReference>
<dbReference type="SUPFAM" id="SSF55874">
    <property type="entry name" value="ATPase domain of HSP90 chaperone/DNA topoisomerase II/histidine kinase"/>
    <property type="match status" value="1"/>
</dbReference>
<dbReference type="Gene3D" id="1.10.287.130">
    <property type="match status" value="1"/>
</dbReference>
<dbReference type="Gene3D" id="3.30.565.10">
    <property type="entry name" value="Histidine kinase-like ATPase, C-terminal domain"/>
    <property type="match status" value="1"/>
</dbReference>
<reference evidence="10 11" key="1">
    <citation type="submission" date="2016-10" db="EMBL/GenBank/DDBJ databases">
        <authorList>
            <person name="de Groot N.N."/>
        </authorList>
    </citation>
    <scope>NUCLEOTIDE SEQUENCE [LARGE SCALE GENOMIC DNA]</scope>
    <source>
        <strain evidence="10 11">DSM 28010</strain>
    </source>
</reference>
<keyword evidence="3" id="KW-0597">Phosphoprotein</keyword>
<sequence>MQTIVTTSESSRRPDQALDDFKRRLHDYASIGRKLFWQRFTSYTAIAILASIFYDWQVTAICYAFIWISEIYDQRVFSIALNPDKFEKTGMRDMKRKLLISTVLSACVISIFSIVISILQGPTSHFMPIFVLIAASIFACMNNYQFVSILFVRLSIYLVSIVTIASRDIILAEEVTSEMWIQLFTTIFVLSFIVECARNFLSFYTEKIGQMKVLEREHERAKSAARAKSEFLSIVSHELRTPLTSIKGSLDLIIGGVAGPVPESFRKILDVAHRNSIRLTALIQDLLDLQRMGDGKISYQFSDVKLDELVSEAVDEMMTVASRRAVTIKLGHVDKDVIVSADKNRMKQVVTNILSNAVKFSNANQTVTVNVERNGQKGLFSIEDQGIGIPDHEKHKVFSAFQQLDSSDHRKAEGLGLGMHIAARIVEAHGGKIGFESRIGQGTKFYVEMEQVAANAPTSSHKAVAPAL</sequence>
<dbReference type="OrthoDB" id="7179697at2"/>
<dbReference type="InterPro" id="IPR036097">
    <property type="entry name" value="HisK_dim/P_sf"/>
</dbReference>
<feature type="transmembrane region" description="Helical" evidence="8">
    <location>
        <begin position="43"/>
        <end position="68"/>
    </location>
</feature>
<feature type="transmembrane region" description="Helical" evidence="8">
    <location>
        <begin position="179"/>
        <end position="201"/>
    </location>
</feature>
<dbReference type="InterPro" id="IPR036890">
    <property type="entry name" value="HATPase_C_sf"/>
</dbReference>
<evidence type="ECO:0000256" key="3">
    <source>
        <dbReference type="ARBA" id="ARBA00022553"/>
    </source>
</evidence>
<dbReference type="InterPro" id="IPR005467">
    <property type="entry name" value="His_kinase_dom"/>
</dbReference>
<keyword evidence="8" id="KW-0812">Transmembrane</keyword>